<feature type="domain" description="DUF6378" evidence="1">
    <location>
        <begin position="2"/>
        <end position="79"/>
    </location>
</feature>
<dbReference type="InterPro" id="IPR045958">
    <property type="entry name" value="DUF6378"/>
</dbReference>
<evidence type="ECO:0000259" key="1">
    <source>
        <dbReference type="Pfam" id="PF19905"/>
    </source>
</evidence>
<evidence type="ECO:0000313" key="3">
    <source>
        <dbReference type="EMBL" id="CAB4203934.1"/>
    </source>
</evidence>
<accession>A0A6J5SNQ8</accession>
<organism evidence="4">
    <name type="scientific">uncultured Caudovirales phage</name>
    <dbReference type="NCBI Taxonomy" id="2100421"/>
    <lineage>
        <taxon>Viruses</taxon>
        <taxon>Duplodnaviria</taxon>
        <taxon>Heunggongvirae</taxon>
        <taxon>Uroviricota</taxon>
        <taxon>Caudoviricetes</taxon>
        <taxon>Peduoviridae</taxon>
        <taxon>Maltschvirus</taxon>
        <taxon>Maltschvirus maltsch</taxon>
    </lineage>
</organism>
<dbReference type="EMBL" id="LR797343">
    <property type="protein sequence ID" value="CAB4203934.1"/>
    <property type="molecule type" value="Genomic_DNA"/>
</dbReference>
<evidence type="ECO:0000313" key="5">
    <source>
        <dbReference type="EMBL" id="CAB5229747.1"/>
    </source>
</evidence>
<dbReference type="EMBL" id="LR797066">
    <property type="protein sequence ID" value="CAB4184920.1"/>
    <property type="molecule type" value="Genomic_DNA"/>
</dbReference>
<dbReference type="EMBL" id="LR798405">
    <property type="protein sequence ID" value="CAB5229747.1"/>
    <property type="molecule type" value="Genomic_DNA"/>
</dbReference>
<dbReference type="Pfam" id="PF19905">
    <property type="entry name" value="DUF6378"/>
    <property type="match status" value="1"/>
</dbReference>
<reference evidence="4" key="1">
    <citation type="submission" date="2020-05" db="EMBL/GenBank/DDBJ databases">
        <authorList>
            <person name="Chiriac C."/>
            <person name="Salcher M."/>
            <person name="Ghai R."/>
            <person name="Kavagutti S V."/>
        </authorList>
    </citation>
    <scope>NUCLEOTIDE SEQUENCE</scope>
</reference>
<evidence type="ECO:0000313" key="4">
    <source>
        <dbReference type="EMBL" id="CAB4215682.1"/>
    </source>
</evidence>
<name>A0A6J5SNQ8_9CAUD</name>
<protein>
    <recommendedName>
        <fullName evidence="1">DUF6378 domain-containing protein</fullName>
    </recommendedName>
</protein>
<dbReference type="EMBL" id="LR797430">
    <property type="protein sequence ID" value="CAB4215682.1"/>
    <property type="molecule type" value="Genomic_DNA"/>
</dbReference>
<evidence type="ECO:0000313" key="2">
    <source>
        <dbReference type="EMBL" id="CAB4184920.1"/>
    </source>
</evidence>
<gene>
    <name evidence="2" type="ORF">UFOVP1116_49</name>
    <name evidence="3" type="ORF">UFOVP1391_19</name>
    <name evidence="4" type="ORF">UFOVP1480_40</name>
    <name evidence="5" type="ORF">UFOVP1568_12</name>
</gene>
<sequence length="91" mass="10285">MNILEKANDIVNNRSEENARNYGSFSEGMEKAAAIASIISNKEFTAHDMFIAMIALKFSRQSFNTKEDNLLDAVAYIGAWQNYINEKKGPY</sequence>
<proteinExistence type="predicted"/>